<dbReference type="Proteomes" id="UP000049023">
    <property type="component" value="Unassembled WGS sequence"/>
</dbReference>
<feature type="compositionally biased region" description="Low complexity" evidence="1">
    <location>
        <begin position="7"/>
        <end position="18"/>
    </location>
</feature>
<name>A0A654TH90_MYCTX</name>
<evidence type="ECO:0000313" key="4">
    <source>
        <dbReference type="EMBL" id="CKS66288.1"/>
    </source>
</evidence>
<dbReference type="AlphaFoldDB" id="A0A654TH90"/>
<accession>A0A654TH90</accession>
<feature type="region of interest" description="Disordered" evidence="1">
    <location>
        <begin position="1"/>
        <end position="100"/>
    </location>
</feature>
<dbReference type="EMBL" id="CSAD01000176">
    <property type="protein sequence ID" value="COV31825.1"/>
    <property type="molecule type" value="Genomic_DNA"/>
</dbReference>
<dbReference type="Proteomes" id="UP000048600">
    <property type="component" value="Unassembled WGS sequence"/>
</dbReference>
<organism evidence="2 9">
    <name type="scientific">Mycobacterium tuberculosis</name>
    <dbReference type="NCBI Taxonomy" id="1773"/>
    <lineage>
        <taxon>Bacteria</taxon>
        <taxon>Bacillati</taxon>
        <taxon>Actinomycetota</taxon>
        <taxon>Actinomycetes</taxon>
        <taxon>Mycobacteriales</taxon>
        <taxon>Mycobacteriaceae</taxon>
        <taxon>Mycobacterium</taxon>
        <taxon>Mycobacterium tuberculosis complex</taxon>
    </lineage>
</organism>
<evidence type="ECO:0000256" key="1">
    <source>
        <dbReference type="SAM" id="MobiDB-lite"/>
    </source>
</evidence>
<gene>
    <name evidence="6" type="ORF">ERS007679_01586</name>
    <name evidence="2" type="ORF">ERS007681_04315</name>
    <name evidence="7" type="ORF">ERS007741_02539</name>
    <name evidence="5" type="ORF">ERS027646_02629</name>
    <name evidence="4" type="ORF">ERS027659_03407</name>
    <name evidence="3" type="ORF">ERS027661_02753</name>
</gene>
<reference evidence="8 9" key="1">
    <citation type="submission" date="2015-03" db="EMBL/GenBank/DDBJ databases">
        <authorList>
            <consortium name="Pathogen Informatics"/>
        </authorList>
    </citation>
    <scope>NUCLEOTIDE SEQUENCE [LARGE SCALE GENOMIC DNA]</scope>
    <source>
        <strain evidence="5 11">Bir 172</strain>
        <strain evidence="4 13">Bir 185</strain>
        <strain evidence="3 12">Bir 187</strain>
        <strain evidence="6 8">G09801536</strain>
        <strain evidence="2 9">G09901357</strain>
        <strain evidence="7 10">P00601463</strain>
    </source>
</reference>
<dbReference type="Proteomes" id="UP000048948">
    <property type="component" value="Unassembled WGS sequence"/>
</dbReference>
<dbReference type="EMBL" id="CNFT01000978">
    <property type="protein sequence ID" value="CKS66288.1"/>
    <property type="molecule type" value="Genomic_DNA"/>
</dbReference>
<dbReference type="EMBL" id="CNGE01000507">
    <property type="protein sequence ID" value="CKS88620.1"/>
    <property type="molecule type" value="Genomic_DNA"/>
</dbReference>
<evidence type="ECO:0000313" key="10">
    <source>
        <dbReference type="Proteomes" id="UP000048600"/>
    </source>
</evidence>
<feature type="compositionally biased region" description="Low complexity" evidence="1">
    <location>
        <begin position="78"/>
        <end position="95"/>
    </location>
</feature>
<evidence type="ECO:0000313" key="2">
    <source>
        <dbReference type="EMBL" id="CFE47207.1"/>
    </source>
</evidence>
<dbReference type="EMBL" id="CFOE01000996">
    <property type="protein sequence ID" value="CFE47207.1"/>
    <property type="molecule type" value="Genomic_DNA"/>
</dbReference>
<dbReference type="Proteomes" id="UP000050164">
    <property type="component" value="Unassembled WGS sequence"/>
</dbReference>
<protein>
    <submittedName>
        <fullName evidence="2">Uncharacterized protein</fullName>
    </submittedName>
</protein>
<evidence type="ECO:0000313" key="13">
    <source>
        <dbReference type="Proteomes" id="UP000050164"/>
    </source>
</evidence>
<sequence>MGRHRSPGSPRGSRQSAPQWLRRRVPATPSCPARTAAPSASTGPRSPVIPGPGSAPRPPPRRPLRPSSDLSPHRVSRRMSATTRSAPAASRSVPAGSVRCQPTLFRRRSRRAAKTRLEQRIPAPVRRWQRRMPARRPAVGAPFRPTAILVPSRRTPCRLRWSLRGVPPPRGRIDPRPARVTRSPLGADRQRLPCRTWSDGPGDG</sequence>
<feature type="compositionally biased region" description="Pro residues" evidence="1">
    <location>
        <begin position="47"/>
        <end position="58"/>
    </location>
</feature>
<evidence type="ECO:0000313" key="8">
    <source>
        <dbReference type="Proteomes" id="UP000045842"/>
    </source>
</evidence>
<evidence type="ECO:0000313" key="6">
    <source>
        <dbReference type="EMBL" id="COV31825.1"/>
    </source>
</evidence>
<evidence type="ECO:0000313" key="5">
    <source>
        <dbReference type="EMBL" id="CKS88620.1"/>
    </source>
</evidence>
<evidence type="ECO:0000313" key="12">
    <source>
        <dbReference type="Proteomes" id="UP000049023"/>
    </source>
</evidence>
<proteinExistence type="predicted"/>
<evidence type="ECO:0000313" key="11">
    <source>
        <dbReference type="Proteomes" id="UP000048948"/>
    </source>
</evidence>
<evidence type="ECO:0000313" key="9">
    <source>
        <dbReference type="Proteomes" id="UP000048289"/>
    </source>
</evidence>
<dbReference type="Proteomes" id="UP000048289">
    <property type="component" value="Unassembled WGS sequence"/>
</dbReference>
<evidence type="ECO:0000313" key="3">
    <source>
        <dbReference type="EMBL" id="CKS21243.1"/>
    </source>
</evidence>
<dbReference type="EMBL" id="CNFU01000622">
    <property type="protein sequence ID" value="CKS21243.1"/>
    <property type="molecule type" value="Genomic_DNA"/>
</dbReference>
<feature type="region of interest" description="Disordered" evidence="1">
    <location>
        <begin position="162"/>
        <end position="204"/>
    </location>
</feature>
<dbReference type="Proteomes" id="UP000045842">
    <property type="component" value="Unassembled WGS sequence"/>
</dbReference>
<evidence type="ECO:0000313" key="7">
    <source>
        <dbReference type="EMBL" id="COW45981.1"/>
    </source>
</evidence>
<dbReference type="EMBL" id="CHKL01000299">
    <property type="protein sequence ID" value="COW45981.1"/>
    <property type="molecule type" value="Genomic_DNA"/>
</dbReference>